<feature type="compositionally biased region" description="Basic residues" evidence="2">
    <location>
        <begin position="1"/>
        <end position="15"/>
    </location>
</feature>
<dbReference type="SUPFAM" id="SSF55846">
    <property type="entry name" value="N-acetylmuramoyl-L-alanine amidase-like"/>
    <property type="match status" value="1"/>
</dbReference>
<organism evidence="6 7">
    <name type="scientific">Streptomyces actuosus</name>
    <dbReference type="NCBI Taxonomy" id="1885"/>
    <lineage>
        <taxon>Bacteria</taxon>
        <taxon>Bacillati</taxon>
        <taxon>Actinomycetota</taxon>
        <taxon>Actinomycetes</taxon>
        <taxon>Kitasatosporales</taxon>
        <taxon>Streptomycetaceae</taxon>
        <taxon>Streptomyces</taxon>
    </lineage>
</organism>
<reference evidence="6 7" key="1">
    <citation type="submission" date="2021-02" db="EMBL/GenBank/DDBJ databases">
        <title>Whole genome sequencing of Streptomyces actuosus VRA1.</title>
        <authorList>
            <person name="Sen G."/>
            <person name="Sen A."/>
        </authorList>
    </citation>
    <scope>NUCLEOTIDE SEQUENCE [LARGE SCALE GENOMIC DNA]</scope>
    <source>
        <strain evidence="6 7">VRA1</strain>
    </source>
</reference>
<protein>
    <submittedName>
        <fullName evidence="6">Peptidoglycan recognition protein</fullName>
    </submittedName>
</protein>
<sequence>MSPSRCRARRTHVGGRRAPSAVGTAVAAAVGLAATAVAASPARPQAVEERRPPTAHTIELSGPGASRRSLPRIGTEAFSLIGVTWKDHTRAFHGTAQIRTRSSATGEWSGWRDLDFDTPAPENPEDRAPDVRGASDPRWVGPSDAVEARVTADTGEADLPVGLRLDLVDPGTVPTTPTAPGVPTESTGGEPAAKAPAVVARSGWGADESLVKNAPQYIAKVQAVFVHHTAGSNDYTCADSAAVIRAIFVYHVQQLGWNDIGYNFVVDKCGTVFEGRAGGTGERVRGAHTYGFNGVSSGVSLLGDYENGGTPTAAAEVAIADLAAWKLGLDGADPQDQVTLTAGGDTGVYDSGERGTFHTISGHRDGYATLCPGQTLYDALPAIRAVAGVAAGTTKSAPGTAWAQAAALRARPGMVR</sequence>
<feature type="region of interest" description="Disordered" evidence="2">
    <location>
        <begin position="1"/>
        <end position="22"/>
    </location>
</feature>
<feature type="signal peptide" evidence="3">
    <location>
        <begin position="1"/>
        <end position="38"/>
    </location>
</feature>
<feature type="domain" description="Peptidoglycan recognition protein family" evidence="5">
    <location>
        <begin position="196"/>
        <end position="345"/>
    </location>
</feature>
<feature type="region of interest" description="Disordered" evidence="2">
    <location>
        <begin position="101"/>
        <end position="142"/>
    </location>
</feature>
<feature type="region of interest" description="Disordered" evidence="2">
    <location>
        <begin position="167"/>
        <end position="192"/>
    </location>
</feature>
<comment type="similarity">
    <text evidence="1">Belongs to the N-acetylmuramoyl-L-alanine amidase 2 family.</text>
</comment>
<gene>
    <name evidence="6" type="ORF">JS756_27375</name>
</gene>
<dbReference type="InterPro" id="IPR015510">
    <property type="entry name" value="PGRP"/>
</dbReference>
<dbReference type="Proteomes" id="UP000788262">
    <property type="component" value="Unassembled WGS sequence"/>
</dbReference>
<feature type="domain" description="N-acetylmuramoyl-L-alanine amidase" evidence="4">
    <location>
        <begin position="211"/>
        <end position="373"/>
    </location>
</feature>
<dbReference type="PANTHER" id="PTHR11022">
    <property type="entry name" value="PEPTIDOGLYCAN RECOGNITION PROTEIN"/>
    <property type="match status" value="1"/>
</dbReference>
<feature type="chain" id="PRO_5045953367" evidence="3">
    <location>
        <begin position="39"/>
        <end position="416"/>
    </location>
</feature>
<dbReference type="SMART" id="SM00701">
    <property type="entry name" value="PGRP"/>
    <property type="match status" value="1"/>
</dbReference>
<dbReference type="InterPro" id="IPR002502">
    <property type="entry name" value="Amidase_domain"/>
</dbReference>
<evidence type="ECO:0000256" key="3">
    <source>
        <dbReference type="SAM" id="SignalP"/>
    </source>
</evidence>
<dbReference type="Pfam" id="PF01510">
    <property type="entry name" value="Amidase_2"/>
    <property type="match status" value="1"/>
</dbReference>
<evidence type="ECO:0000256" key="1">
    <source>
        <dbReference type="ARBA" id="ARBA00007553"/>
    </source>
</evidence>
<evidence type="ECO:0000259" key="5">
    <source>
        <dbReference type="SMART" id="SM00701"/>
    </source>
</evidence>
<evidence type="ECO:0000256" key="2">
    <source>
        <dbReference type="SAM" id="MobiDB-lite"/>
    </source>
</evidence>
<name>A0ABS2VXJ9_STRAS</name>
<feature type="region of interest" description="Disordered" evidence="2">
    <location>
        <begin position="37"/>
        <end position="69"/>
    </location>
</feature>
<dbReference type="PANTHER" id="PTHR11022:SF41">
    <property type="entry name" value="PEPTIDOGLYCAN-RECOGNITION PROTEIN LC-RELATED"/>
    <property type="match status" value="1"/>
</dbReference>
<evidence type="ECO:0000313" key="6">
    <source>
        <dbReference type="EMBL" id="MBN0047764.1"/>
    </source>
</evidence>
<keyword evidence="3" id="KW-0732">Signal</keyword>
<proteinExistence type="inferred from homology"/>
<dbReference type="CDD" id="cd06583">
    <property type="entry name" value="PGRP"/>
    <property type="match status" value="1"/>
</dbReference>
<dbReference type="InterPro" id="IPR036505">
    <property type="entry name" value="Amidase/PGRP_sf"/>
</dbReference>
<evidence type="ECO:0000313" key="7">
    <source>
        <dbReference type="Proteomes" id="UP000788262"/>
    </source>
</evidence>
<dbReference type="InterPro" id="IPR006619">
    <property type="entry name" value="PGRP_domain_met/bac"/>
</dbReference>
<dbReference type="RefSeq" id="WP_205385893.1">
    <property type="nucleotide sequence ID" value="NZ_JAFFZS010000029.1"/>
</dbReference>
<dbReference type="Gene3D" id="3.40.80.10">
    <property type="entry name" value="Peptidoglycan recognition protein-like"/>
    <property type="match status" value="1"/>
</dbReference>
<accession>A0ABS2VXJ9</accession>
<feature type="compositionally biased region" description="Basic and acidic residues" evidence="2">
    <location>
        <begin position="124"/>
        <end position="135"/>
    </location>
</feature>
<feature type="compositionally biased region" description="Low complexity" evidence="2">
    <location>
        <begin position="170"/>
        <end position="184"/>
    </location>
</feature>
<comment type="caution">
    <text evidence="6">The sequence shown here is derived from an EMBL/GenBank/DDBJ whole genome shotgun (WGS) entry which is preliminary data.</text>
</comment>
<dbReference type="EMBL" id="JAFFZS010000029">
    <property type="protein sequence ID" value="MBN0047764.1"/>
    <property type="molecule type" value="Genomic_DNA"/>
</dbReference>
<dbReference type="SMART" id="SM00644">
    <property type="entry name" value="Ami_2"/>
    <property type="match status" value="1"/>
</dbReference>
<evidence type="ECO:0000259" key="4">
    <source>
        <dbReference type="SMART" id="SM00644"/>
    </source>
</evidence>
<keyword evidence="7" id="KW-1185">Reference proteome</keyword>